<evidence type="ECO:0000313" key="2">
    <source>
        <dbReference type="Proteomes" id="UP001152888"/>
    </source>
</evidence>
<proteinExistence type="predicted"/>
<reference evidence="1" key="1">
    <citation type="submission" date="2022-03" db="EMBL/GenBank/DDBJ databases">
        <authorList>
            <person name="Sayadi A."/>
        </authorList>
    </citation>
    <scope>NUCLEOTIDE SEQUENCE</scope>
</reference>
<evidence type="ECO:0000313" key="1">
    <source>
        <dbReference type="EMBL" id="CAH2014617.1"/>
    </source>
</evidence>
<dbReference type="EMBL" id="CAKOFQ010008525">
    <property type="protein sequence ID" value="CAH2014617.1"/>
    <property type="molecule type" value="Genomic_DNA"/>
</dbReference>
<organism evidence="1 2">
    <name type="scientific">Acanthoscelides obtectus</name>
    <name type="common">Bean weevil</name>
    <name type="synonym">Bruchus obtectus</name>
    <dbReference type="NCBI Taxonomy" id="200917"/>
    <lineage>
        <taxon>Eukaryota</taxon>
        <taxon>Metazoa</taxon>
        <taxon>Ecdysozoa</taxon>
        <taxon>Arthropoda</taxon>
        <taxon>Hexapoda</taxon>
        <taxon>Insecta</taxon>
        <taxon>Pterygota</taxon>
        <taxon>Neoptera</taxon>
        <taxon>Endopterygota</taxon>
        <taxon>Coleoptera</taxon>
        <taxon>Polyphaga</taxon>
        <taxon>Cucujiformia</taxon>
        <taxon>Chrysomeloidea</taxon>
        <taxon>Chrysomelidae</taxon>
        <taxon>Bruchinae</taxon>
        <taxon>Bruchini</taxon>
        <taxon>Acanthoscelides</taxon>
    </lineage>
</organism>
<dbReference type="AlphaFoldDB" id="A0A9P0MJN5"/>
<keyword evidence="2" id="KW-1185">Reference proteome</keyword>
<gene>
    <name evidence="1" type="ORF">ACAOBT_LOCUS34238</name>
</gene>
<name>A0A9P0MJN5_ACAOB</name>
<dbReference type="Proteomes" id="UP001152888">
    <property type="component" value="Unassembled WGS sequence"/>
</dbReference>
<sequence>MLLLNNNMSAHREESEGPWSLLGIRFDFKVCIFSMLLCTTLRMS</sequence>
<comment type="caution">
    <text evidence="1">The sequence shown here is derived from an EMBL/GenBank/DDBJ whole genome shotgun (WGS) entry which is preliminary data.</text>
</comment>
<protein>
    <submittedName>
        <fullName evidence="1">Uncharacterized protein</fullName>
    </submittedName>
</protein>
<accession>A0A9P0MJN5</accession>